<proteinExistence type="predicted"/>
<dbReference type="EMBL" id="JABKKF010000003">
    <property type="protein sequence ID" value="NPD91732.1"/>
    <property type="molecule type" value="Genomic_DNA"/>
</dbReference>
<keyword evidence="2" id="KW-1185">Reference proteome</keyword>
<accession>A0ABX2ANX6</accession>
<organism evidence="1 2">
    <name type="scientific">Xylanibacter muris</name>
    <dbReference type="NCBI Taxonomy" id="2736290"/>
    <lineage>
        <taxon>Bacteria</taxon>
        <taxon>Pseudomonadati</taxon>
        <taxon>Bacteroidota</taxon>
        <taxon>Bacteroidia</taxon>
        <taxon>Bacteroidales</taxon>
        <taxon>Prevotellaceae</taxon>
        <taxon>Xylanibacter</taxon>
    </lineage>
</organism>
<reference evidence="1 2" key="1">
    <citation type="submission" date="2020-05" db="EMBL/GenBank/DDBJ databases">
        <title>Distinct polysaccharide utilization as determinants for interspecies competition between intestinal Prevotella spp.</title>
        <authorList>
            <person name="Galvez E.J.C."/>
            <person name="Iljazovic A."/>
            <person name="Strowig T."/>
        </authorList>
    </citation>
    <scope>NUCLEOTIDE SEQUENCE [LARGE SCALE GENOMIC DNA]</scope>
    <source>
        <strain evidence="1 2">PMUR</strain>
    </source>
</reference>
<comment type="caution">
    <text evidence="1">The sequence shown here is derived from an EMBL/GenBank/DDBJ whole genome shotgun (WGS) entry which is preliminary data.</text>
</comment>
<dbReference type="RefSeq" id="WP_172274885.1">
    <property type="nucleotide sequence ID" value="NZ_CASGMU010000005.1"/>
</dbReference>
<name>A0ABX2ANX6_9BACT</name>
<gene>
    <name evidence="1" type="ORF">HPS56_05085</name>
</gene>
<evidence type="ECO:0000313" key="1">
    <source>
        <dbReference type="EMBL" id="NPD91732.1"/>
    </source>
</evidence>
<protein>
    <recommendedName>
        <fullName evidence="3">Ubiquitin-like domain-containing protein</fullName>
    </recommendedName>
</protein>
<evidence type="ECO:0000313" key="2">
    <source>
        <dbReference type="Proteomes" id="UP000714420"/>
    </source>
</evidence>
<sequence length="109" mass="12318">MATEEMYEDDEFIINLTIDGTEYEEVEVKVTDPNKTIRDQITSIVSVFELPKIDNGGNPIQYLLGQIMEEGEEPEILEFEDEDGREQALIDYNIQPGDHLSLISVPIAG</sequence>
<evidence type="ECO:0008006" key="3">
    <source>
        <dbReference type="Google" id="ProtNLM"/>
    </source>
</evidence>
<dbReference type="Proteomes" id="UP000714420">
    <property type="component" value="Unassembled WGS sequence"/>
</dbReference>